<dbReference type="PROSITE" id="PS50200">
    <property type="entry name" value="RA"/>
    <property type="match status" value="1"/>
</dbReference>
<dbReference type="InterPro" id="IPR000159">
    <property type="entry name" value="RA_dom"/>
</dbReference>
<keyword evidence="1" id="KW-0175">Coiled coil</keyword>
<dbReference type="InterPro" id="IPR048945">
    <property type="entry name" value="RASSF8/10_RA"/>
</dbReference>
<dbReference type="InterPro" id="IPR029071">
    <property type="entry name" value="Ubiquitin-like_domsf"/>
</dbReference>
<organism evidence="5 6">
    <name type="scientific">Glossina morsitans morsitans</name>
    <name type="common">Savannah tsetse fly</name>
    <dbReference type="NCBI Taxonomy" id="37546"/>
    <lineage>
        <taxon>Eukaryota</taxon>
        <taxon>Metazoa</taxon>
        <taxon>Ecdysozoa</taxon>
        <taxon>Arthropoda</taxon>
        <taxon>Hexapoda</taxon>
        <taxon>Insecta</taxon>
        <taxon>Pterygota</taxon>
        <taxon>Neoptera</taxon>
        <taxon>Endopterygota</taxon>
        <taxon>Diptera</taxon>
        <taxon>Brachycera</taxon>
        <taxon>Muscomorpha</taxon>
        <taxon>Hippoboscoidea</taxon>
        <taxon>Glossinidae</taxon>
        <taxon>Glossina</taxon>
    </lineage>
</organism>
<dbReference type="PANTHER" id="PTHR15286">
    <property type="entry name" value="RAS-ASSOCIATING DOMAIN CONTAINING PROTEIN"/>
    <property type="match status" value="1"/>
</dbReference>
<dbReference type="VEuPathDB" id="VectorBase:GMOY009026"/>
<feature type="signal peptide" evidence="3">
    <location>
        <begin position="1"/>
        <end position="25"/>
    </location>
</feature>
<feature type="coiled-coil region" evidence="1">
    <location>
        <begin position="454"/>
        <end position="481"/>
    </location>
</feature>
<dbReference type="EMBL" id="CCAG010013866">
    <property type="status" value="NOT_ANNOTATED_CDS"/>
    <property type="molecule type" value="Genomic_DNA"/>
</dbReference>
<dbReference type="CDD" id="cd16134">
    <property type="entry name" value="RA_RASSF8"/>
    <property type="match status" value="1"/>
</dbReference>
<feature type="coiled-coil region" evidence="1">
    <location>
        <begin position="586"/>
        <end position="648"/>
    </location>
</feature>
<sequence length="696" mass="78553">MESSVPRFLRFILLHIMELKVWVEGIQRIICGVTVNTTCQDVVFALAHATGKVGRFTLIERWRNNERLLAPNENPLKLLLKWGEYANDVQFILQRSESRQQQQQQQLSSNSNYNNLNNNHENTAVITNNNKPLANNDDDRSDNADAQNLNQTMELSLNTAHERAKELKKAFSVSSAIMIKPWENVGIVKGVPQSSKISNNEQHVQQHYSSQQQSQPSPSVDFPLVPRHEKSHSNPIELRLSGADGDNNGFLANGAYQETNSITNNNNNIYQHLGAHNSKSVNEINLAEVRSALDRGTVAVPLTEQHNLGGSAEIMFSSTAAISNENLLDIFNGNPSQLYKFNNSPDDLYKQATTISANGALVPPPYRDPPPPRNSPLQLNQQSQTQNLTTHLTNVNTNSTESNLSSSTGVITTKDVQTSSSEGDYDIVDYSRLSDLVIPSNMDESESIFQATQYNDLLQLIKCQREKLNAQQSELNKYDAEILYLETKDHDQTQELEAISREITLVDQLFRQGSEQLQTLQYVEEENELVKQQEKTLKSEIALLRSKLANCETELLQCKNKIRLLMDDIEIEQRSNCKQNKRQIVERDLLMEMERIQSEIDQAIHNTDTSNNTAENLKKEIALIENAIAEKKRQVEQLVNEMKEVNLQSLTVTPSEEIKHFLEGSNKPGSSRRIIGSPRQLENAVPTSKNPHGVWV</sequence>
<feature type="region of interest" description="Disordered" evidence="2">
    <location>
        <begin position="358"/>
        <end position="383"/>
    </location>
</feature>
<dbReference type="PhylomeDB" id="A0A1B0G6T2"/>
<evidence type="ECO:0000313" key="5">
    <source>
        <dbReference type="EnsemblMetazoa" id="GMOY009026-PA"/>
    </source>
</evidence>
<feature type="region of interest" description="Disordered" evidence="2">
    <location>
        <begin position="199"/>
        <end position="234"/>
    </location>
</feature>
<dbReference type="InterPro" id="IPR048944">
    <property type="entry name" value="RASSF8_RA"/>
</dbReference>
<protein>
    <submittedName>
        <fullName evidence="5">Ras-associating domain-containing protein</fullName>
    </submittedName>
</protein>
<dbReference type="AlphaFoldDB" id="A0A1B0G6T2"/>
<dbReference type="Gene3D" id="3.10.20.90">
    <property type="entry name" value="Phosphatidylinositol 3-kinase Catalytic Subunit, Chain A, domain 1"/>
    <property type="match status" value="1"/>
</dbReference>
<feature type="compositionally biased region" description="Polar residues" evidence="2">
    <location>
        <begin position="124"/>
        <end position="133"/>
    </location>
</feature>
<dbReference type="InterPro" id="IPR033593">
    <property type="entry name" value="N-RASSF"/>
</dbReference>
<dbReference type="Pfam" id="PF21712">
    <property type="entry name" value="RASSF8-10_RA"/>
    <property type="match status" value="1"/>
</dbReference>
<feature type="compositionally biased region" description="Low complexity" evidence="2">
    <location>
        <begin position="100"/>
        <end position="122"/>
    </location>
</feature>
<feature type="chain" id="PRO_5008407965" evidence="3">
    <location>
        <begin position="26"/>
        <end position="696"/>
    </location>
</feature>
<feature type="compositionally biased region" description="Pro residues" evidence="2">
    <location>
        <begin position="362"/>
        <end position="374"/>
    </location>
</feature>
<keyword evidence="6" id="KW-1185">Reference proteome</keyword>
<dbReference type="STRING" id="37546.A0A1B0G6T2"/>
<name>A0A1B0G6T2_GLOMM</name>
<reference evidence="5" key="1">
    <citation type="submission" date="2020-05" db="UniProtKB">
        <authorList>
            <consortium name="EnsemblMetazoa"/>
        </authorList>
    </citation>
    <scope>IDENTIFICATION</scope>
    <source>
        <strain evidence="5">Yale</strain>
    </source>
</reference>
<keyword evidence="3" id="KW-0732">Signal</keyword>
<evidence type="ECO:0000259" key="4">
    <source>
        <dbReference type="PROSITE" id="PS50200"/>
    </source>
</evidence>
<dbReference type="GO" id="GO:0007165">
    <property type="term" value="P:signal transduction"/>
    <property type="evidence" value="ECO:0007669"/>
    <property type="project" value="InterPro"/>
</dbReference>
<evidence type="ECO:0000313" key="6">
    <source>
        <dbReference type="Proteomes" id="UP000092444"/>
    </source>
</evidence>
<dbReference type="PANTHER" id="PTHR15286:SF6">
    <property type="entry name" value="GH01133P"/>
    <property type="match status" value="1"/>
</dbReference>
<evidence type="ECO:0000256" key="3">
    <source>
        <dbReference type="SAM" id="SignalP"/>
    </source>
</evidence>
<evidence type="ECO:0000256" key="1">
    <source>
        <dbReference type="SAM" id="Coils"/>
    </source>
</evidence>
<feature type="region of interest" description="Disordered" evidence="2">
    <location>
        <begin position="100"/>
        <end position="145"/>
    </location>
</feature>
<dbReference type="Proteomes" id="UP000092444">
    <property type="component" value="Unassembled WGS sequence"/>
</dbReference>
<feature type="compositionally biased region" description="Low complexity" evidence="2">
    <location>
        <begin position="202"/>
        <end position="220"/>
    </location>
</feature>
<evidence type="ECO:0000256" key="2">
    <source>
        <dbReference type="SAM" id="MobiDB-lite"/>
    </source>
</evidence>
<proteinExistence type="predicted"/>
<accession>A0A1B0G6T2</accession>
<dbReference type="SUPFAM" id="SSF54236">
    <property type="entry name" value="Ubiquitin-like"/>
    <property type="match status" value="1"/>
</dbReference>
<dbReference type="EnsemblMetazoa" id="GMOY009026-RA">
    <property type="protein sequence ID" value="GMOY009026-PA"/>
    <property type="gene ID" value="GMOY009026"/>
</dbReference>
<feature type="coiled-coil region" evidence="1">
    <location>
        <begin position="520"/>
        <end position="561"/>
    </location>
</feature>
<feature type="domain" description="Ras-associating" evidence="4">
    <location>
        <begin position="19"/>
        <end position="98"/>
    </location>
</feature>
<dbReference type="SMART" id="SM00314">
    <property type="entry name" value="RA"/>
    <property type="match status" value="1"/>
</dbReference>